<keyword evidence="4" id="KW-1133">Transmembrane helix</keyword>
<protein>
    <recommendedName>
        <fullName evidence="2">diguanylate cyclase</fullName>
        <ecNumber evidence="2">2.7.7.65</ecNumber>
    </recommendedName>
</protein>
<dbReference type="PANTHER" id="PTHR45138">
    <property type="entry name" value="REGULATORY COMPONENTS OF SENSORY TRANSDUCTION SYSTEM"/>
    <property type="match status" value="1"/>
</dbReference>
<dbReference type="SUPFAM" id="SSF55073">
    <property type="entry name" value="Nucleotide cyclase"/>
    <property type="match status" value="1"/>
</dbReference>
<organism evidence="6 7">
    <name type="scientific">Paraglaciecola hydrolytica</name>
    <dbReference type="NCBI Taxonomy" id="1799789"/>
    <lineage>
        <taxon>Bacteria</taxon>
        <taxon>Pseudomonadati</taxon>
        <taxon>Pseudomonadota</taxon>
        <taxon>Gammaproteobacteria</taxon>
        <taxon>Alteromonadales</taxon>
        <taxon>Alteromonadaceae</taxon>
        <taxon>Paraglaciecola</taxon>
    </lineage>
</organism>
<comment type="cofactor">
    <cofactor evidence="1">
        <name>Mg(2+)</name>
        <dbReference type="ChEBI" id="CHEBI:18420"/>
    </cofactor>
</comment>
<dbReference type="GO" id="GO:0043709">
    <property type="term" value="P:cell adhesion involved in single-species biofilm formation"/>
    <property type="evidence" value="ECO:0007669"/>
    <property type="project" value="TreeGrafter"/>
</dbReference>
<dbReference type="Gene3D" id="3.30.70.270">
    <property type="match status" value="1"/>
</dbReference>
<dbReference type="CDD" id="cd01949">
    <property type="entry name" value="GGDEF"/>
    <property type="match status" value="1"/>
</dbReference>
<dbReference type="FunFam" id="3.30.70.270:FF:000001">
    <property type="entry name" value="Diguanylate cyclase domain protein"/>
    <property type="match status" value="1"/>
</dbReference>
<evidence type="ECO:0000259" key="5">
    <source>
        <dbReference type="PROSITE" id="PS50887"/>
    </source>
</evidence>
<dbReference type="GO" id="GO:0005886">
    <property type="term" value="C:plasma membrane"/>
    <property type="evidence" value="ECO:0007669"/>
    <property type="project" value="TreeGrafter"/>
</dbReference>
<dbReference type="GO" id="GO:1902201">
    <property type="term" value="P:negative regulation of bacterial-type flagellum-dependent cell motility"/>
    <property type="evidence" value="ECO:0007669"/>
    <property type="project" value="TreeGrafter"/>
</dbReference>
<evidence type="ECO:0000313" key="7">
    <source>
        <dbReference type="Proteomes" id="UP000070299"/>
    </source>
</evidence>
<reference evidence="7" key="1">
    <citation type="submission" date="2016-02" db="EMBL/GenBank/DDBJ databases">
        <authorList>
            <person name="Schultz-Johansen M."/>
            <person name="Glaring M.A."/>
            <person name="Bech P.K."/>
            <person name="Stougaard P."/>
        </authorList>
    </citation>
    <scope>NUCLEOTIDE SEQUENCE [LARGE SCALE GENOMIC DNA]</scope>
    <source>
        <strain evidence="7">S66</strain>
    </source>
</reference>
<dbReference type="Pfam" id="PF07695">
    <property type="entry name" value="7TMR-DISM_7TM"/>
    <property type="match status" value="1"/>
</dbReference>
<dbReference type="InterPro" id="IPR029787">
    <property type="entry name" value="Nucleotide_cyclase"/>
</dbReference>
<dbReference type="OrthoDB" id="9812260at2"/>
<keyword evidence="7" id="KW-1185">Reference proteome</keyword>
<gene>
    <name evidence="6" type="ORF">AX660_17935</name>
</gene>
<feature type="transmembrane region" description="Helical" evidence="4">
    <location>
        <begin position="308"/>
        <end position="326"/>
    </location>
</feature>
<feature type="transmembrane region" description="Helical" evidence="4">
    <location>
        <begin position="12"/>
        <end position="31"/>
    </location>
</feature>
<feature type="transmembrane region" description="Helical" evidence="4">
    <location>
        <begin position="278"/>
        <end position="296"/>
    </location>
</feature>
<dbReference type="EMBL" id="LSNE01000007">
    <property type="protein sequence ID" value="KXI28257.1"/>
    <property type="molecule type" value="Genomic_DNA"/>
</dbReference>
<evidence type="ECO:0000313" key="6">
    <source>
        <dbReference type="EMBL" id="KXI28257.1"/>
    </source>
</evidence>
<proteinExistence type="predicted"/>
<dbReference type="InterPro" id="IPR043128">
    <property type="entry name" value="Rev_trsase/Diguanyl_cyclase"/>
</dbReference>
<dbReference type="PROSITE" id="PS50887">
    <property type="entry name" value="GGDEF"/>
    <property type="match status" value="1"/>
</dbReference>
<dbReference type="InterPro" id="IPR050469">
    <property type="entry name" value="Diguanylate_Cyclase"/>
</dbReference>
<dbReference type="GO" id="GO:0052621">
    <property type="term" value="F:diguanylate cyclase activity"/>
    <property type="evidence" value="ECO:0007669"/>
    <property type="project" value="UniProtKB-EC"/>
</dbReference>
<dbReference type="AlphaFoldDB" id="A0A135ZZ77"/>
<dbReference type="NCBIfam" id="TIGR00254">
    <property type="entry name" value="GGDEF"/>
    <property type="match status" value="1"/>
</dbReference>
<evidence type="ECO:0000256" key="2">
    <source>
        <dbReference type="ARBA" id="ARBA00012528"/>
    </source>
</evidence>
<dbReference type="EC" id="2.7.7.65" evidence="2"/>
<dbReference type="PANTHER" id="PTHR45138:SF9">
    <property type="entry name" value="DIGUANYLATE CYCLASE DGCM-RELATED"/>
    <property type="match status" value="1"/>
</dbReference>
<evidence type="ECO:0000256" key="3">
    <source>
        <dbReference type="ARBA" id="ARBA00034247"/>
    </source>
</evidence>
<dbReference type="STRING" id="1799789.AX660_17935"/>
<dbReference type="Proteomes" id="UP000070299">
    <property type="component" value="Unassembled WGS sequence"/>
</dbReference>
<dbReference type="SMART" id="SM00267">
    <property type="entry name" value="GGDEF"/>
    <property type="match status" value="1"/>
</dbReference>
<sequence>MWPQAKTLARISAAVLGVCLFVLLFSVVVEINGNWLTQHPKAIGGKLELSTLDLSQSEPIPLAGEWQFYWQQLVMSESFDAEIDSPVELLKAPKSWDRQTFLGQQITPSGFATYRLRINIQPTSDLLALSVPVMGTAYRLYVNQTLVDEAGQVGTNKQDSVAQYAPKIVQISVPNGQLDMILQVSNYELAWGGQWFSMTLATADKQFQAHLKKLIRSVSVAAIFVTIAILSLFHFVLRPSDLLPFLLALSCICLGLREVETSHILYITDSVSLSFNTAIRINFLTFYLALPLFTGYFRLSYPEEFRRLPLIAICSITAVFVVTTLFTPPVTFSYLMAYFQYFALVVLVYGLYSILLAAYRKRTGARLMALGSILLFSLSINDIFNSLGIISTVNMAGLGLLSFALCQNYLTYVRFINDSRAMQTLVVQANQDPLTLLFNRRGLMEAIENIDDEQRHNSAHFCVMLIDFDHFKLLNDTLGHDAGDKVLAQGAKIMQSVVRKEDLAARWGGEEFVIILPSTNAAGAQILAEKLRIKLSKELSLLLDHSITVSVGLAQNLDNERFADCLKRADKALYIAKENGRNRVVLAS</sequence>
<dbReference type="InterPro" id="IPR000160">
    <property type="entry name" value="GGDEF_dom"/>
</dbReference>
<name>A0A135ZZ77_9ALTE</name>
<keyword evidence="4" id="KW-0812">Transmembrane</keyword>
<feature type="transmembrane region" description="Helical" evidence="4">
    <location>
        <begin position="214"/>
        <end position="237"/>
    </location>
</feature>
<comment type="caution">
    <text evidence="6">The sequence shown here is derived from an EMBL/GenBank/DDBJ whole genome shotgun (WGS) entry which is preliminary data.</text>
</comment>
<feature type="transmembrane region" description="Helical" evidence="4">
    <location>
        <begin position="390"/>
        <end position="410"/>
    </location>
</feature>
<accession>A0A135ZZ77</accession>
<feature type="domain" description="GGDEF" evidence="5">
    <location>
        <begin position="459"/>
        <end position="588"/>
    </location>
</feature>
<evidence type="ECO:0000256" key="4">
    <source>
        <dbReference type="SAM" id="Phobius"/>
    </source>
</evidence>
<comment type="catalytic activity">
    <reaction evidence="3">
        <text>2 GTP = 3',3'-c-di-GMP + 2 diphosphate</text>
        <dbReference type="Rhea" id="RHEA:24898"/>
        <dbReference type="ChEBI" id="CHEBI:33019"/>
        <dbReference type="ChEBI" id="CHEBI:37565"/>
        <dbReference type="ChEBI" id="CHEBI:58805"/>
        <dbReference type="EC" id="2.7.7.65"/>
    </reaction>
</comment>
<evidence type="ECO:0000256" key="1">
    <source>
        <dbReference type="ARBA" id="ARBA00001946"/>
    </source>
</evidence>
<keyword evidence="4" id="KW-0472">Membrane</keyword>
<dbReference type="Pfam" id="PF00990">
    <property type="entry name" value="GGDEF"/>
    <property type="match status" value="1"/>
</dbReference>
<feature type="transmembrane region" description="Helical" evidence="4">
    <location>
        <begin position="338"/>
        <end position="358"/>
    </location>
</feature>
<dbReference type="RefSeq" id="WP_068378379.1">
    <property type="nucleotide sequence ID" value="NZ_LSNE01000007.1"/>
</dbReference>
<dbReference type="InterPro" id="IPR011623">
    <property type="entry name" value="7TMR_DISM_rcpt_extracell_dom1"/>
</dbReference>